<proteinExistence type="predicted"/>
<evidence type="ECO:0000313" key="2">
    <source>
        <dbReference type="Proteomes" id="UP001529510"/>
    </source>
</evidence>
<reference evidence="1 2" key="1">
    <citation type="submission" date="2024-05" db="EMBL/GenBank/DDBJ databases">
        <title>Genome sequencing and assembly of Indian major carp, Cirrhinus mrigala (Hamilton, 1822).</title>
        <authorList>
            <person name="Mohindra V."/>
            <person name="Chowdhury L.M."/>
            <person name="Lal K."/>
            <person name="Jena J.K."/>
        </authorList>
    </citation>
    <scope>NUCLEOTIDE SEQUENCE [LARGE SCALE GENOMIC DNA]</scope>
    <source>
        <strain evidence="1">CM1030</strain>
        <tissue evidence="1">Blood</tissue>
    </source>
</reference>
<gene>
    <name evidence="1" type="ORF">M9458_044308</name>
</gene>
<evidence type="ECO:0000313" key="1">
    <source>
        <dbReference type="EMBL" id="KAL0160583.1"/>
    </source>
</evidence>
<accession>A0ABD0NEX7</accession>
<dbReference type="AlphaFoldDB" id="A0ABD0NEX7"/>
<dbReference type="EMBL" id="JAMKFB020000022">
    <property type="protein sequence ID" value="KAL0160583.1"/>
    <property type="molecule type" value="Genomic_DNA"/>
</dbReference>
<name>A0ABD0NEX7_CIRMR</name>
<sequence length="53" mass="6036">ILHDITAVLTNPRAPLGLLRQRAQTNLELRREAEFELIVPTLEVWSQQLTSLA</sequence>
<feature type="non-terminal residue" evidence="1">
    <location>
        <position position="53"/>
    </location>
</feature>
<keyword evidence="2" id="KW-1185">Reference proteome</keyword>
<comment type="caution">
    <text evidence="1">The sequence shown here is derived from an EMBL/GenBank/DDBJ whole genome shotgun (WGS) entry which is preliminary data.</text>
</comment>
<feature type="non-terminal residue" evidence="1">
    <location>
        <position position="1"/>
    </location>
</feature>
<organism evidence="1 2">
    <name type="scientific">Cirrhinus mrigala</name>
    <name type="common">Mrigala</name>
    <dbReference type="NCBI Taxonomy" id="683832"/>
    <lineage>
        <taxon>Eukaryota</taxon>
        <taxon>Metazoa</taxon>
        <taxon>Chordata</taxon>
        <taxon>Craniata</taxon>
        <taxon>Vertebrata</taxon>
        <taxon>Euteleostomi</taxon>
        <taxon>Actinopterygii</taxon>
        <taxon>Neopterygii</taxon>
        <taxon>Teleostei</taxon>
        <taxon>Ostariophysi</taxon>
        <taxon>Cypriniformes</taxon>
        <taxon>Cyprinidae</taxon>
        <taxon>Labeoninae</taxon>
        <taxon>Labeonini</taxon>
        <taxon>Cirrhinus</taxon>
    </lineage>
</organism>
<protein>
    <submittedName>
        <fullName evidence="1">Uncharacterized protein</fullName>
    </submittedName>
</protein>
<dbReference type="Proteomes" id="UP001529510">
    <property type="component" value="Unassembled WGS sequence"/>
</dbReference>